<gene>
    <name evidence="1" type="ORF">S7S_09000</name>
</gene>
<sequence length="109" mass="11525">MSPLLICRTPPHQDDSLAELLDMALTLAAFGQSVTLLFLGEAIQHLIGHGPATGRRDITELLNALSDYGITCAAPHSALETVTPFVPVTAVNDDALPALLAQASHAWGW</sequence>
<dbReference type="Gene3D" id="3.40.1260.10">
    <property type="entry name" value="DsrEFH-like"/>
    <property type="match status" value="1"/>
</dbReference>
<evidence type="ECO:0000313" key="2">
    <source>
        <dbReference type="Proteomes" id="UP000006764"/>
    </source>
</evidence>
<dbReference type="AlphaFoldDB" id="A0A0B4XIS7"/>
<dbReference type="Proteomes" id="UP000006764">
    <property type="component" value="Chromosome"/>
</dbReference>
<protein>
    <recommendedName>
        <fullName evidence="3">DsrE/DsrF-like family protein</fullName>
    </recommendedName>
</protein>
<dbReference type="InterPro" id="IPR003787">
    <property type="entry name" value="Sulphur_relay_DsrE/F-like"/>
</dbReference>
<dbReference type="STRING" id="391936.S7S_09000"/>
<dbReference type="Pfam" id="PF02635">
    <property type="entry name" value="DsrE"/>
    <property type="match status" value="1"/>
</dbReference>
<evidence type="ECO:0008006" key="3">
    <source>
        <dbReference type="Google" id="ProtNLM"/>
    </source>
</evidence>
<accession>A0A0B4XIS7</accession>
<dbReference type="InterPro" id="IPR027396">
    <property type="entry name" value="DsrEFH-like"/>
</dbReference>
<dbReference type="SUPFAM" id="SSF75169">
    <property type="entry name" value="DsrEFH-like"/>
    <property type="match status" value="1"/>
</dbReference>
<dbReference type="KEGG" id="apac:S7S_09000"/>
<dbReference type="RefSeq" id="WP_008737676.1">
    <property type="nucleotide sequence ID" value="NZ_CP004387.1"/>
</dbReference>
<dbReference type="HOGENOM" id="CLU_2178246_0_0_6"/>
<reference evidence="1 2" key="1">
    <citation type="journal article" date="2012" name="J. Bacteriol.">
        <title>Genome sequence of an alkane-degrading bacterium, Alcanivorax pacificus type strain W11-5, isolated from deep sea sediment.</title>
        <authorList>
            <person name="Lai Q."/>
            <person name="Shao Z."/>
        </authorList>
    </citation>
    <scope>NUCLEOTIDE SEQUENCE [LARGE SCALE GENOMIC DNA]</scope>
    <source>
        <strain evidence="1 2">W11-5</strain>
    </source>
</reference>
<organism evidence="1 2">
    <name type="scientific">Isoalcanivorax pacificus W11-5</name>
    <dbReference type="NCBI Taxonomy" id="391936"/>
    <lineage>
        <taxon>Bacteria</taxon>
        <taxon>Pseudomonadati</taxon>
        <taxon>Pseudomonadota</taxon>
        <taxon>Gammaproteobacteria</taxon>
        <taxon>Oceanospirillales</taxon>
        <taxon>Alcanivoracaceae</taxon>
        <taxon>Isoalcanivorax</taxon>
    </lineage>
</organism>
<evidence type="ECO:0000313" key="1">
    <source>
        <dbReference type="EMBL" id="AJD48214.1"/>
    </source>
</evidence>
<name>A0A0B4XIS7_9GAMM</name>
<proteinExistence type="predicted"/>
<dbReference type="EMBL" id="CP004387">
    <property type="protein sequence ID" value="AJD48214.1"/>
    <property type="molecule type" value="Genomic_DNA"/>
</dbReference>
<dbReference type="OrthoDB" id="9789418at2"/>
<keyword evidence="2" id="KW-1185">Reference proteome</keyword>